<accession>A0A3M5EG91</accession>
<name>A0A3M5EG91_PSEAI</name>
<dbReference type="Proteomes" id="UP000270834">
    <property type="component" value="Unassembled WGS sequence"/>
</dbReference>
<reference evidence="2 3" key="1">
    <citation type="submission" date="2018-08" db="EMBL/GenBank/DDBJ databases">
        <title>Recombination of ecologically and evolutionarily significant loci maintains genetic cohesion in the Pseudomonas syringae species complex.</title>
        <authorList>
            <person name="Dillon M."/>
            <person name="Thakur S."/>
            <person name="Almeida R.N.D."/>
            <person name="Weir B.S."/>
            <person name="Guttman D.S."/>
        </authorList>
    </citation>
    <scope>NUCLEOTIDE SEQUENCE [LARGE SCALE GENOMIC DNA]</scope>
    <source>
        <strain evidence="2 3">ICMP 7846</strain>
    </source>
</reference>
<feature type="region of interest" description="Disordered" evidence="1">
    <location>
        <begin position="316"/>
        <end position="382"/>
    </location>
</feature>
<gene>
    <name evidence="2" type="ORF">ALP65_04660</name>
</gene>
<dbReference type="AntiFam" id="ANF00203">
    <property type="entry name" value="Shadow ORF (opposite algB)"/>
</dbReference>
<dbReference type="AntiFam" id="ANF00077">
    <property type="entry name" value="Shadow ORF (opposite AtoC)"/>
</dbReference>
<evidence type="ECO:0000313" key="2">
    <source>
        <dbReference type="EMBL" id="RMS60383.1"/>
    </source>
</evidence>
<organism evidence="2 3">
    <name type="scientific">Pseudomonas aeruginosa</name>
    <dbReference type="NCBI Taxonomy" id="287"/>
    <lineage>
        <taxon>Bacteria</taxon>
        <taxon>Pseudomonadati</taxon>
        <taxon>Pseudomonadota</taxon>
        <taxon>Gammaproteobacteria</taxon>
        <taxon>Pseudomonadales</taxon>
        <taxon>Pseudomonadaceae</taxon>
        <taxon>Pseudomonas</taxon>
    </lineage>
</organism>
<evidence type="ECO:0000256" key="1">
    <source>
        <dbReference type="SAM" id="MobiDB-lite"/>
    </source>
</evidence>
<proteinExistence type="predicted"/>
<evidence type="ECO:0000313" key="3">
    <source>
        <dbReference type="Proteomes" id="UP000270834"/>
    </source>
</evidence>
<protein>
    <submittedName>
        <fullName evidence="2">Uncharacterized protein</fullName>
    </submittedName>
</protein>
<sequence length="382" mass="40785">MPLQFEVDVRLDVLAASSQARQLEGPQVDAGEQVLAEQAFGHSSAQVAVGPGDKLEVALHLTVRTQREEALLFDSLEQHRLFVGAQLADLVEEQHATVGCAQQAFARILRAGEGALDVTEQCRHRAVAAQGGAVDLDETPVELVPAALEFIDAPGEERFAGTGRPHQQHGCPRTHGDPLDLLDGAVESGIARGDSRLEQSQAFLLFAAEPRGDAVVAGQVEVDQRRRALGMARLVLAPRRRGLHQPGRQVARLGKEEPADLRDMGPGGDMHQVVLALGVEGVGADEIVQGAIDLLEVPGVAQFHLLQADLGMRRHRGDVGATRQQSRRVADPEGAERQPFPGGAGDRRAEGLRGFREENGQRIAGGGAAPFEVGHGRLDVVQ</sequence>
<comment type="caution">
    <text evidence="2">The sequence shown here is derived from an EMBL/GenBank/DDBJ whole genome shotgun (WGS) entry which is preliminary data.</text>
</comment>
<feature type="compositionally biased region" description="Basic and acidic residues" evidence="1">
    <location>
        <begin position="345"/>
        <end position="360"/>
    </location>
</feature>
<dbReference type="AlphaFoldDB" id="A0A3M5EG91"/>
<dbReference type="EMBL" id="RBSQ01000338">
    <property type="protein sequence ID" value="RMS60383.1"/>
    <property type="molecule type" value="Genomic_DNA"/>
</dbReference>